<evidence type="ECO:0000313" key="1">
    <source>
        <dbReference type="EMBL" id="EFA75375.1"/>
    </source>
</evidence>
<comment type="caution">
    <text evidence="1">The sequence shown here is derived from an EMBL/GenBank/DDBJ whole genome shotgun (WGS) entry which is preliminary data.</text>
</comment>
<protein>
    <submittedName>
        <fullName evidence="1">Uncharacterized protein</fullName>
    </submittedName>
</protein>
<dbReference type="EMBL" id="ADBJ01000056">
    <property type="protein sequence ID" value="EFA75375.1"/>
    <property type="molecule type" value="Genomic_DNA"/>
</dbReference>
<sequence>MKLNQSLGNSGKKKINIKFDKNSNFNYAAENALYEHFFKFQSRNDILERLNYSRNKQPISYWYSADGSDTGCHRNITWGKVLKEIENHYIEKGGDKTIFVDIYNDSFEYTESGRSVLGVYIQLSTNGIDYKEMEKMSCKSKLIEGVLSQVRSKRKTNEGALDDLFKYGEGSHLECGVKYKCKFSF</sequence>
<proteinExistence type="predicted"/>
<gene>
    <name evidence="1" type="ORF">PPL_11452</name>
</gene>
<reference evidence="1 2" key="1">
    <citation type="journal article" date="2011" name="Genome Res.">
        <title>Phylogeny-wide analysis of social amoeba genomes highlights ancient origins for complex intercellular communication.</title>
        <authorList>
            <person name="Heidel A.J."/>
            <person name="Lawal H.M."/>
            <person name="Felder M."/>
            <person name="Schilde C."/>
            <person name="Helps N.R."/>
            <person name="Tunggal B."/>
            <person name="Rivero F."/>
            <person name="John U."/>
            <person name="Schleicher M."/>
            <person name="Eichinger L."/>
            <person name="Platzer M."/>
            <person name="Noegel A.A."/>
            <person name="Schaap P."/>
            <person name="Gloeckner G."/>
        </authorList>
    </citation>
    <scope>NUCLEOTIDE SEQUENCE [LARGE SCALE GENOMIC DNA]</scope>
    <source>
        <strain evidence="2">ATCC 26659 / Pp 5 / PN500</strain>
    </source>
</reference>
<organism evidence="1 2">
    <name type="scientific">Heterostelium pallidum (strain ATCC 26659 / Pp 5 / PN500)</name>
    <name type="common">Cellular slime mold</name>
    <name type="synonym">Polysphondylium pallidum</name>
    <dbReference type="NCBI Taxonomy" id="670386"/>
    <lineage>
        <taxon>Eukaryota</taxon>
        <taxon>Amoebozoa</taxon>
        <taxon>Evosea</taxon>
        <taxon>Eumycetozoa</taxon>
        <taxon>Dictyostelia</taxon>
        <taxon>Acytosteliales</taxon>
        <taxon>Acytosteliaceae</taxon>
        <taxon>Heterostelium</taxon>
    </lineage>
</organism>
<dbReference type="GeneID" id="31366920"/>
<dbReference type="InParanoid" id="D3BTF8"/>
<accession>D3BTF8</accession>
<evidence type="ECO:0000313" key="2">
    <source>
        <dbReference type="Proteomes" id="UP000001396"/>
    </source>
</evidence>
<dbReference type="RefSeq" id="XP_020427509.1">
    <property type="nucleotide sequence ID" value="XM_020582206.1"/>
</dbReference>
<name>D3BTF8_HETP5</name>
<dbReference type="Proteomes" id="UP000001396">
    <property type="component" value="Unassembled WGS sequence"/>
</dbReference>
<keyword evidence="2" id="KW-1185">Reference proteome</keyword>
<dbReference type="AlphaFoldDB" id="D3BTF8"/>